<name>A0A8J6P4Z7_9BACT</name>
<dbReference type="InterPro" id="IPR027417">
    <property type="entry name" value="P-loop_NTPase"/>
</dbReference>
<organism evidence="5 6">
    <name type="scientific">Candidatus Desulfatibia vada</name>
    <dbReference type="NCBI Taxonomy" id="2841696"/>
    <lineage>
        <taxon>Bacteria</taxon>
        <taxon>Pseudomonadati</taxon>
        <taxon>Thermodesulfobacteriota</taxon>
        <taxon>Desulfobacteria</taxon>
        <taxon>Desulfobacterales</taxon>
        <taxon>Desulfobacterales incertae sedis</taxon>
        <taxon>Candidatus Desulfatibia</taxon>
    </lineage>
</organism>
<accession>A0A8J6P4Z7</accession>
<evidence type="ECO:0000259" key="4">
    <source>
        <dbReference type="PROSITE" id="PS50893"/>
    </source>
</evidence>
<dbReference type="Pfam" id="PF00005">
    <property type="entry name" value="ABC_tran"/>
    <property type="match status" value="1"/>
</dbReference>
<dbReference type="InterPro" id="IPR017871">
    <property type="entry name" value="ABC_transporter-like_CS"/>
</dbReference>
<dbReference type="CDD" id="cd03230">
    <property type="entry name" value="ABC_DR_subfamily_A"/>
    <property type="match status" value="1"/>
</dbReference>
<sequence>MIKLINLTKFYRGLRAVDQINLEIRKGVCFGFLGPNGAGKTTTIKMIAGVLKPTKGQIIIDGHDLAKDPSAAKQCVGFIPDRPFMYEKLTGLEFLYFVADLYSLDSTPMLSRRIGDLLELFELRHWEEELIESYSHGMKQRLIMCAALVHQPKVLIVDEPMVGLDPKGARLVKNIFREQAEKGTTLFMSTHSLEVAEEVCDEIAIIQKGRIIVRGTAGELREQAGMGGKLEDVFLRLTQER</sequence>
<dbReference type="PROSITE" id="PS00211">
    <property type="entry name" value="ABC_TRANSPORTER_1"/>
    <property type="match status" value="1"/>
</dbReference>
<keyword evidence="3 5" id="KW-0067">ATP-binding</keyword>
<reference evidence="5 6" key="1">
    <citation type="submission" date="2020-08" db="EMBL/GenBank/DDBJ databases">
        <title>Bridging the membrane lipid divide: bacteria of the FCB group superphylum have the potential to synthesize archaeal ether lipids.</title>
        <authorList>
            <person name="Villanueva L."/>
            <person name="Von Meijenfeldt F.A.B."/>
            <person name="Westbye A.B."/>
            <person name="Yadav S."/>
            <person name="Hopmans E.C."/>
            <person name="Dutilh B.E."/>
            <person name="Sinninghe Damste J.S."/>
        </authorList>
    </citation>
    <scope>NUCLEOTIDE SEQUENCE [LARGE SCALE GENOMIC DNA]</scope>
    <source>
        <strain evidence="5">NIOZ-UU17</strain>
    </source>
</reference>
<dbReference type="InterPro" id="IPR003593">
    <property type="entry name" value="AAA+_ATPase"/>
</dbReference>
<dbReference type="GO" id="GO:0016887">
    <property type="term" value="F:ATP hydrolysis activity"/>
    <property type="evidence" value="ECO:0007669"/>
    <property type="project" value="InterPro"/>
</dbReference>
<dbReference type="AlphaFoldDB" id="A0A8J6P4Z7"/>
<dbReference type="PANTHER" id="PTHR42939:SF1">
    <property type="entry name" value="ABC TRANSPORTER ATP-BINDING PROTEIN ALBC-RELATED"/>
    <property type="match status" value="1"/>
</dbReference>
<dbReference type="PANTHER" id="PTHR42939">
    <property type="entry name" value="ABC TRANSPORTER ATP-BINDING PROTEIN ALBC-RELATED"/>
    <property type="match status" value="1"/>
</dbReference>
<feature type="domain" description="ABC transporter" evidence="4">
    <location>
        <begin position="2"/>
        <end position="233"/>
    </location>
</feature>
<evidence type="ECO:0000256" key="1">
    <source>
        <dbReference type="ARBA" id="ARBA00022448"/>
    </source>
</evidence>
<comment type="caution">
    <text evidence="5">The sequence shown here is derived from an EMBL/GenBank/DDBJ whole genome shotgun (WGS) entry which is preliminary data.</text>
</comment>
<gene>
    <name evidence="5" type="ORF">H8D96_21880</name>
</gene>
<keyword evidence="1" id="KW-0813">Transport</keyword>
<dbReference type="Gene3D" id="3.40.50.300">
    <property type="entry name" value="P-loop containing nucleotide triphosphate hydrolases"/>
    <property type="match status" value="1"/>
</dbReference>
<dbReference type="EMBL" id="JACNIG010000461">
    <property type="protein sequence ID" value="MBC8434568.1"/>
    <property type="molecule type" value="Genomic_DNA"/>
</dbReference>
<evidence type="ECO:0000313" key="6">
    <source>
        <dbReference type="Proteomes" id="UP000605201"/>
    </source>
</evidence>
<dbReference type="Proteomes" id="UP000605201">
    <property type="component" value="Unassembled WGS sequence"/>
</dbReference>
<evidence type="ECO:0000256" key="3">
    <source>
        <dbReference type="ARBA" id="ARBA00022840"/>
    </source>
</evidence>
<evidence type="ECO:0000256" key="2">
    <source>
        <dbReference type="ARBA" id="ARBA00022741"/>
    </source>
</evidence>
<evidence type="ECO:0000313" key="5">
    <source>
        <dbReference type="EMBL" id="MBC8434568.1"/>
    </source>
</evidence>
<dbReference type="GO" id="GO:0005524">
    <property type="term" value="F:ATP binding"/>
    <property type="evidence" value="ECO:0007669"/>
    <property type="project" value="UniProtKB-KW"/>
</dbReference>
<keyword evidence="2" id="KW-0547">Nucleotide-binding</keyword>
<dbReference type="InterPro" id="IPR003439">
    <property type="entry name" value="ABC_transporter-like_ATP-bd"/>
</dbReference>
<dbReference type="SUPFAM" id="SSF52540">
    <property type="entry name" value="P-loop containing nucleoside triphosphate hydrolases"/>
    <property type="match status" value="1"/>
</dbReference>
<proteinExistence type="predicted"/>
<dbReference type="InterPro" id="IPR051782">
    <property type="entry name" value="ABC_Transporter_VariousFunc"/>
</dbReference>
<dbReference type="SMART" id="SM00382">
    <property type="entry name" value="AAA"/>
    <property type="match status" value="1"/>
</dbReference>
<dbReference type="PROSITE" id="PS50893">
    <property type="entry name" value="ABC_TRANSPORTER_2"/>
    <property type="match status" value="1"/>
</dbReference>
<protein>
    <submittedName>
        <fullName evidence="5">ABC transporter ATP-binding protein</fullName>
    </submittedName>
</protein>